<keyword evidence="4 9" id="KW-0479">Metal-binding</keyword>
<dbReference type="eggNOG" id="KOG1973">
    <property type="taxonomic scope" value="Eukaryota"/>
</dbReference>
<feature type="site" description="Histone H3K4me3 binding" evidence="8">
    <location>
        <position position="160"/>
    </location>
</feature>
<feature type="site" description="Histone H3K4me3 binding" evidence="8">
    <location>
        <position position="175"/>
    </location>
</feature>
<evidence type="ECO:0000313" key="12">
    <source>
        <dbReference type="Proteomes" id="UP000005666"/>
    </source>
</evidence>
<feature type="binding site" evidence="9">
    <location>
        <position position="174"/>
    </location>
    <ligand>
        <name>Zn(2+)</name>
        <dbReference type="ChEBI" id="CHEBI:29105"/>
        <label>2</label>
    </ligand>
</feature>
<feature type="site" description="Histone H3K4me3 binding" evidence="8">
    <location>
        <position position="183"/>
    </location>
</feature>
<evidence type="ECO:0000256" key="4">
    <source>
        <dbReference type="ARBA" id="ARBA00022723"/>
    </source>
</evidence>
<evidence type="ECO:0000256" key="7">
    <source>
        <dbReference type="ARBA" id="ARBA00023242"/>
    </source>
</evidence>
<dbReference type="InterPro" id="IPR001965">
    <property type="entry name" value="Znf_PHD"/>
</dbReference>
<dbReference type="OMA" id="PCDIVRS"/>
<dbReference type="GO" id="GO:0004402">
    <property type="term" value="F:histone acetyltransferase activity"/>
    <property type="evidence" value="ECO:0007669"/>
    <property type="project" value="EnsemblFungi"/>
</dbReference>
<protein>
    <recommendedName>
        <fullName evidence="3">Inhibitor of growth protein 3</fullName>
    </recommendedName>
</protein>
<dbReference type="EMBL" id="HE612865">
    <property type="protein sequence ID" value="CCE64959.1"/>
    <property type="molecule type" value="Genomic_DNA"/>
</dbReference>
<dbReference type="Proteomes" id="UP000005666">
    <property type="component" value="Chromosome 10"/>
</dbReference>
<dbReference type="STRING" id="1071381.G8BYL7"/>
<feature type="binding site" evidence="9">
    <location>
        <position position="188"/>
    </location>
    <ligand>
        <name>Zn(2+)</name>
        <dbReference type="ChEBI" id="CHEBI:29105"/>
        <label>1</label>
    </ligand>
</feature>
<evidence type="ECO:0000256" key="5">
    <source>
        <dbReference type="ARBA" id="ARBA00022771"/>
    </source>
</evidence>
<dbReference type="InterPro" id="IPR042020">
    <property type="entry name" value="ING3_PHD"/>
</dbReference>
<evidence type="ECO:0000256" key="1">
    <source>
        <dbReference type="ARBA" id="ARBA00004123"/>
    </source>
</evidence>
<name>G8BYL7_TETPH</name>
<accession>G8BYL7</accession>
<keyword evidence="5" id="KW-0863">Zinc-finger</keyword>
<evidence type="ECO:0000256" key="9">
    <source>
        <dbReference type="PIRSR" id="PIRSR628651-51"/>
    </source>
</evidence>
<evidence type="ECO:0000256" key="3">
    <source>
        <dbReference type="ARBA" id="ARBA00021181"/>
    </source>
</evidence>
<keyword evidence="7" id="KW-0539">Nucleus</keyword>
<evidence type="ECO:0000259" key="10">
    <source>
        <dbReference type="SMART" id="SM00249"/>
    </source>
</evidence>
<feature type="binding site" evidence="9">
    <location>
        <position position="161"/>
    </location>
    <ligand>
        <name>Zn(2+)</name>
        <dbReference type="ChEBI" id="CHEBI:29105"/>
        <label>1</label>
    </ligand>
</feature>
<dbReference type="OrthoDB" id="5411773at2759"/>
<feature type="binding site" evidence="9">
    <location>
        <position position="205"/>
    </location>
    <ligand>
        <name>Zn(2+)</name>
        <dbReference type="ChEBI" id="CHEBI:29105"/>
        <label>2</label>
    </ligand>
</feature>
<feature type="binding site" evidence="9">
    <location>
        <position position="185"/>
    </location>
    <ligand>
        <name>Zn(2+)</name>
        <dbReference type="ChEBI" id="CHEBI:29105"/>
        <label>1</label>
    </ligand>
</feature>
<dbReference type="AlphaFoldDB" id="G8BYL7"/>
<dbReference type="GO" id="GO:0005634">
    <property type="term" value="C:nucleus"/>
    <property type="evidence" value="ECO:0007669"/>
    <property type="project" value="UniProtKB-SubCell"/>
</dbReference>
<dbReference type="HOGENOM" id="CLU_074406_1_0_1"/>
<keyword evidence="12" id="KW-1185">Reference proteome</keyword>
<dbReference type="GO" id="GO:0008270">
    <property type="term" value="F:zinc ion binding"/>
    <property type="evidence" value="ECO:0007669"/>
    <property type="project" value="UniProtKB-KW"/>
</dbReference>
<proteinExistence type="inferred from homology"/>
<feature type="binding site" evidence="9">
    <location>
        <position position="163"/>
    </location>
    <ligand>
        <name>Zn(2+)</name>
        <dbReference type="ChEBI" id="CHEBI:29105"/>
        <label>1</label>
    </ligand>
</feature>
<organism evidence="11 12">
    <name type="scientific">Tetrapisispora phaffii (strain ATCC 24235 / CBS 4417 / NBRC 1672 / NRRL Y-8282 / UCD 70-5)</name>
    <name type="common">Yeast</name>
    <name type="synonym">Fabospora phaffii</name>
    <dbReference type="NCBI Taxonomy" id="1071381"/>
    <lineage>
        <taxon>Eukaryota</taxon>
        <taxon>Fungi</taxon>
        <taxon>Dikarya</taxon>
        <taxon>Ascomycota</taxon>
        <taxon>Saccharomycotina</taxon>
        <taxon>Saccharomycetes</taxon>
        <taxon>Saccharomycetales</taxon>
        <taxon>Saccharomycetaceae</taxon>
        <taxon>Tetrapisispora</taxon>
    </lineage>
</organism>
<evidence type="ECO:0000256" key="8">
    <source>
        <dbReference type="PIRSR" id="PIRSR628651-50"/>
    </source>
</evidence>
<evidence type="ECO:0000313" key="11">
    <source>
        <dbReference type="EMBL" id="CCE64959.1"/>
    </source>
</evidence>
<evidence type="ECO:0000256" key="2">
    <source>
        <dbReference type="ARBA" id="ARBA00010210"/>
    </source>
</evidence>
<dbReference type="SMART" id="SM00249">
    <property type="entry name" value="PHD"/>
    <property type="match status" value="1"/>
</dbReference>
<keyword evidence="6 9" id="KW-0862">Zinc</keyword>
<feature type="binding site" evidence="9">
    <location>
        <position position="179"/>
    </location>
    <ligand>
        <name>Zn(2+)</name>
        <dbReference type="ChEBI" id="CHEBI:29105"/>
        <label>2</label>
    </ligand>
</feature>
<dbReference type="KEGG" id="tpf:TPHA_0J01370"/>
<dbReference type="InterPro" id="IPR011011">
    <property type="entry name" value="Znf_FYVE_PHD"/>
</dbReference>
<dbReference type="InterPro" id="IPR013083">
    <property type="entry name" value="Znf_RING/FYVE/PHD"/>
</dbReference>
<dbReference type="SUPFAM" id="SSF57903">
    <property type="entry name" value="FYVE/PHD zinc finger"/>
    <property type="match status" value="1"/>
</dbReference>
<evidence type="ECO:0000256" key="6">
    <source>
        <dbReference type="ARBA" id="ARBA00022833"/>
    </source>
</evidence>
<dbReference type="GO" id="GO:0032968">
    <property type="term" value="P:positive regulation of transcription elongation by RNA polymerase II"/>
    <property type="evidence" value="ECO:0007669"/>
    <property type="project" value="EnsemblFungi"/>
</dbReference>
<dbReference type="PANTHER" id="PTHR10333">
    <property type="entry name" value="INHIBITOR OF GROWTH PROTEIN"/>
    <property type="match status" value="1"/>
</dbReference>
<dbReference type="RefSeq" id="XP_003687393.1">
    <property type="nucleotide sequence ID" value="XM_003687345.1"/>
</dbReference>
<dbReference type="GO" id="GO:1990467">
    <property type="term" value="C:NuA3a histone acetyltransferase complex"/>
    <property type="evidence" value="ECO:0007669"/>
    <property type="project" value="EnsemblFungi"/>
</dbReference>
<dbReference type="GeneID" id="11533092"/>
<dbReference type="GO" id="GO:0140002">
    <property type="term" value="F:histone H3K4me3 reader activity"/>
    <property type="evidence" value="ECO:0007669"/>
    <property type="project" value="EnsemblFungi"/>
</dbReference>
<dbReference type="CDD" id="cd15585">
    <property type="entry name" value="PHD_ING3"/>
    <property type="match status" value="1"/>
</dbReference>
<feature type="site" description="Histone H3K4me3 binding" evidence="8">
    <location>
        <position position="171"/>
    </location>
</feature>
<comment type="subcellular location">
    <subcellularLocation>
        <location evidence="1">Nucleus</location>
    </subcellularLocation>
</comment>
<dbReference type="Gene3D" id="3.30.40.10">
    <property type="entry name" value="Zinc/RING finger domain, C3HC4 (zinc finger)"/>
    <property type="match status" value="1"/>
</dbReference>
<gene>
    <name evidence="11" type="primary">TPHA0J01370</name>
    <name evidence="11" type="ordered locus">TPHA_0J01370</name>
</gene>
<dbReference type="InterPro" id="IPR028651">
    <property type="entry name" value="ING_fam"/>
</dbReference>
<comment type="similarity">
    <text evidence="2">Belongs to the ING family.</text>
</comment>
<sequence length="250" mass="29306">MSFDIRHNFIKTLDHFPSELVRTLWTIQSLDFKCDSLKDTASDNDKEKKFLKLSRLQQAIYLENLVKKEAEYLEDYKNELSISLDIRKRHERNLNKKSTISEIRDVNKSIKKAVTKRKGKKLLIKINLKKHKDEMNSQIRQDIMNETLKVSKIDPNEPRYCNCNDISYGQMIACDNEKCPIEWFHYGCVGLTKAPSSEWFCSDSCREIAHKTNINVPPSDPVLDLNDTNSADANKSILTKKKKKRRKRFY</sequence>
<feature type="binding site" evidence="9">
    <location>
        <position position="201"/>
    </location>
    <ligand>
        <name>Zn(2+)</name>
        <dbReference type="ChEBI" id="CHEBI:29105"/>
        <label>2</label>
    </ligand>
</feature>
<reference evidence="11 12" key="1">
    <citation type="journal article" date="2011" name="Proc. Natl. Acad. Sci. U.S.A.">
        <title>Evolutionary erosion of yeast sex chromosomes by mating-type switching accidents.</title>
        <authorList>
            <person name="Gordon J.L."/>
            <person name="Armisen D."/>
            <person name="Proux-Wera E."/>
            <person name="Oheigeartaigh S.S."/>
            <person name="Byrne K.P."/>
            <person name="Wolfe K.H."/>
        </authorList>
    </citation>
    <scope>NUCLEOTIDE SEQUENCE [LARGE SCALE GENOMIC DNA]</scope>
    <source>
        <strain evidence="12">ATCC 24235 / CBS 4417 / NBRC 1672 / NRRL Y-8282 / UCD 70-5</strain>
    </source>
</reference>
<feature type="domain" description="Zinc finger PHD-type" evidence="10">
    <location>
        <begin position="160"/>
        <end position="206"/>
    </location>
</feature>